<evidence type="ECO:0000313" key="3">
    <source>
        <dbReference type="EMBL" id="CRK30387.1"/>
    </source>
</evidence>
<evidence type="ECO:0000313" key="4">
    <source>
        <dbReference type="Proteomes" id="UP000044602"/>
    </source>
</evidence>
<gene>
    <name evidence="3" type="ORF">BN1708_000917</name>
    <name evidence="2" type="ORF">BN1723_008684</name>
</gene>
<evidence type="ECO:0000256" key="1">
    <source>
        <dbReference type="SAM" id="MobiDB-lite"/>
    </source>
</evidence>
<keyword evidence="4" id="KW-1185">Reference proteome</keyword>
<accession>A0A0G4M7Z0</accession>
<sequence>MEGPKVAQGDMTDRADRCAVVDPLGGAKQQGHRLALLDETDRAKRSDSYSRQMGYRMYRNLAWGQPTPRTRMQVCWPALATGYSQAGLSRSYRVIGPQEEALQCQVAGKCRSTCFDAGQRTLSKAKSKAKSKTKSKAKSKAKSKRQSAQKENG</sequence>
<feature type="compositionally biased region" description="Basic residues" evidence="1">
    <location>
        <begin position="123"/>
        <end position="147"/>
    </location>
</feature>
<organism evidence="3 4">
    <name type="scientific">Verticillium longisporum</name>
    <name type="common">Verticillium dahliae var. longisporum</name>
    <dbReference type="NCBI Taxonomy" id="100787"/>
    <lineage>
        <taxon>Eukaryota</taxon>
        <taxon>Fungi</taxon>
        <taxon>Dikarya</taxon>
        <taxon>Ascomycota</taxon>
        <taxon>Pezizomycotina</taxon>
        <taxon>Sordariomycetes</taxon>
        <taxon>Hypocreomycetidae</taxon>
        <taxon>Glomerellales</taxon>
        <taxon>Plectosphaerellaceae</taxon>
        <taxon>Verticillium</taxon>
    </lineage>
</organism>
<dbReference type="EMBL" id="CVQI01000558">
    <property type="protein sequence ID" value="CRJ98369.1"/>
    <property type="molecule type" value="Genomic_DNA"/>
</dbReference>
<dbReference type="Proteomes" id="UP000045706">
    <property type="component" value="Unassembled WGS sequence"/>
</dbReference>
<feature type="region of interest" description="Disordered" evidence="1">
    <location>
        <begin position="121"/>
        <end position="153"/>
    </location>
</feature>
<evidence type="ECO:0000313" key="2">
    <source>
        <dbReference type="EMBL" id="CRJ98369.1"/>
    </source>
</evidence>
<dbReference type="EMBL" id="CVQH01021417">
    <property type="protein sequence ID" value="CRK30387.1"/>
    <property type="molecule type" value="Genomic_DNA"/>
</dbReference>
<reference evidence="4 5" key="1">
    <citation type="submission" date="2015-05" db="EMBL/GenBank/DDBJ databases">
        <authorList>
            <person name="Fogelqvist Johan"/>
        </authorList>
    </citation>
    <scope>NUCLEOTIDE SEQUENCE [LARGE SCALE GENOMIC DNA]</scope>
    <source>
        <strain evidence="3">VL1</strain>
        <strain evidence="2">VL2</strain>
    </source>
</reference>
<evidence type="ECO:0000313" key="5">
    <source>
        <dbReference type="Proteomes" id="UP000045706"/>
    </source>
</evidence>
<dbReference type="AlphaFoldDB" id="A0A0G4M7Z0"/>
<protein>
    <submittedName>
        <fullName evidence="3">Uncharacterized protein</fullName>
    </submittedName>
</protein>
<proteinExistence type="predicted"/>
<dbReference type="Proteomes" id="UP000044602">
    <property type="component" value="Unassembled WGS sequence"/>
</dbReference>
<name>A0A0G4M7Z0_VERLO</name>